<dbReference type="AlphaFoldDB" id="A0A7H0GSW2"/>
<dbReference type="PANTHER" id="PTHR46825">
    <property type="entry name" value="D-ALANYL-D-ALANINE-CARBOXYPEPTIDASE/ENDOPEPTIDASE AMPH"/>
    <property type="match status" value="1"/>
</dbReference>
<proteinExistence type="predicted"/>
<gene>
    <name evidence="2" type="ORF">H9L05_15235</name>
</gene>
<dbReference type="KEGG" id="hqi:H9L05_15235"/>
<dbReference type="Pfam" id="PF00144">
    <property type="entry name" value="Beta-lactamase"/>
    <property type="match status" value="1"/>
</dbReference>
<organism evidence="2 3">
    <name type="scientific">Hymenobacter qilianensis</name>
    <dbReference type="NCBI Taxonomy" id="1385715"/>
    <lineage>
        <taxon>Bacteria</taxon>
        <taxon>Pseudomonadati</taxon>
        <taxon>Bacteroidota</taxon>
        <taxon>Cytophagia</taxon>
        <taxon>Cytophagales</taxon>
        <taxon>Hymenobacteraceae</taxon>
        <taxon>Hymenobacter</taxon>
    </lineage>
</organism>
<feature type="domain" description="Beta-lactamase-related" evidence="1">
    <location>
        <begin position="39"/>
        <end position="338"/>
    </location>
</feature>
<evidence type="ECO:0000313" key="2">
    <source>
        <dbReference type="EMBL" id="QNP51378.1"/>
    </source>
</evidence>
<reference evidence="2 3" key="1">
    <citation type="submission" date="2020-08" db="EMBL/GenBank/DDBJ databases">
        <title>Genome sequence of Hymenobacter qilianensis JCM 19763T.</title>
        <authorList>
            <person name="Hyun D.-W."/>
            <person name="Bae J.-W."/>
        </authorList>
    </citation>
    <scope>NUCLEOTIDE SEQUENCE [LARGE SCALE GENOMIC DNA]</scope>
    <source>
        <strain evidence="2 3">JCM 19763</strain>
    </source>
</reference>
<evidence type="ECO:0000313" key="3">
    <source>
        <dbReference type="Proteomes" id="UP000516093"/>
    </source>
</evidence>
<dbReference type="RefSeq" id="WP_187731665.1">
    <property type="nucleotide sequence ID" value="NZ_BMFN01000003.1"/>
</dbReference>
<evidence type="ECO:0000259" key="1">
    <source>
        <dbReference type="Pfam" id="PF00144"/>
    </source>
</evidence>
<dbReference type="Gene3D" id="3.40.710.10">
    <property type="entry name" value="DD-peptidase/beta-lactamase superfamily"/>
    <property type="match status" value="1"/>
</dbReference>
<protein>
    <submittedName>
        <fullName evidence="2">Beta-lactamase family protein</fullName>
    </submittedName>
</protein>
<dbReference type="Proteomes" id="UP000516093">
    <property type="component" value="Chromosome"/>
</dbReference>
<accession>A0A7H0GSW2</accession>
<dbReference type="InterPro" id="IPR001466">
    <property type="entry name" value="Beta-lactam-related"/>
</dbReference>
<dbReference type="EMBL" id="CP060784">
    <property type="protein sequence ID" value="QNP51378.1"/>
    <property type="molecule type" value="Genomic_DNA"/>
</dbReference>
<dbReference type="SUPFAM" id="SSF56601">
    <property type="entry name" value="beta-lactamase/transpeptidase-like"/>
    <property type="match status" value="1"/>
</dbReference>
<dbReference type="PANTHER" id="PTHR46825:SF9">
    <property type="entry name" value="BETA-LACTAMASE-RELATED DOMAIN-CONTAINING PROTEIN"/>
    <property type="match status" value="1"/>
</dbReference>
<sequence>MRLAIIVLLFCLGSISTSVGQLHLRQQLATYMQAQHDVNRFAGVVLITRHDTILLHQAYGLADAEWAVSNTLDTKFALASITKHITALAVLQLAEHGRLQLTDKLSTFLPGFPNGDAISLHQLLTHTAGLALDFEELYLYHTAVSKDSALAFIQKQPAQFDPGTRIGYSNVGYFLLGQIIEKASGMSYGEYLQKNIFDVAAMTNTGLHSNTALVPSLARSYCREGETFVKNPYINWDLNVGHDGLYSTAGDLAKLDRALRGTALLSEASKSLMATQHNKRFPGNGFLDHYGYGVFVDPYYSHGRHLLTHSGGYFGAMTTLDRYPQDGILVTVLSNNQAESHWIGYGLAGILFGKAVEVPYVHRPIAVAPPKLAHYAGHYKEIRILYINGQLYLQDQDTPLVAESPRKFFNQNIPDRKVEFLTNKAGRVYALTLTKGGVKDPPRKKSGSAGR</sequence>
<name>A0A7H0GSW2_9BACT</name>
<dbReference type="InterPro" id="IPR050491">
    <property type="entry name" value="AmpC-like"/>
</dbReference>
<keyword evidence="3" id="KW-1185">Reference proteome</keyword>
<dbReference type="InterPro" id="IPR012338">
    <property type="entry name" value="Beta-lactam/transpept-like"/>
</dbReference>